<keyword evidence="3" id="KW-0804">Transcription</keyword>
<comment type="caution">
    <text evidence="5">The sequence shown here is derived from an EMBL/GenBank/DDBJ whole genome shotgun (WGS) entry which is preliminary data.</text>
</comment>
<evidence type="ECO:0000256" key="2">
    <source>
        <dbReference type="ARBA" id="ARBA00023125"/>
    </source>
</evidence>
<reference evidence="5" key="2">
    <citation type="submission" date="2023-01" db="EMBL/GenBank/DDBJ databases">
        <authorList>
            <person name="Sun Q."/>
            <person name="Evtushenko L."/>
        </authorList>
    </citation>
    <scope>NUCLEOTIDE SEQUENCE</scope>
    <source>
        <strain evidence="5">VKM Ac-1321</strain>
    </source>
</reference>
<dbReference type="AlphaFoldDB" id="A0A9W6KNG8"/>
<dbReference type="EMBL" id="BSFP01000048">
    <property type="protein sequence ID" value="GLL04688.1"/>
    <property type="molecule type" value="Genomic_DNA"/>
</dbReference>
<accession>A0A9W6KNG8</accession>
<sequence length="241" mass="26619">MPIEFAPPKYVVIVNTVQARIEDGVYGPGAALPSETALMGEFGVSRPTVVRALEMLRRDGWIESQQGKGRFVRGKPTHRVMPAHAAVLLAGEVDGRVRLVDARQVRAPARVAWALGVPEGAPVMLRRWMTVVDGVGPVELCTAYVPPQVARGTRIGEPELLREGLMRHLASRKQIQFDQATQRISARPATTEESRLLQVARRACMLTMLLTLFDRQRRAVVTLDVIMPPSRRELADGFSLA</sequence>
<dbReference type="InterPro" id="IPR036388">
    <property type="entry name" value="WH-like_DNA-bd_sf"/>
</dbReference>
<evidence type="ECO:0000313" key="6">
    <source>
        <dbReference type="Proteomes" id="UP001143480"/>
    </source>
</evidence>
<dbReference type="Gene3D" id="1.10.10.10">
    <property type="entry name" value="Winged helix-like DNA-binding domain superfamily/Winged helix DNA-binding domain"/>
    <property type="match status" value="1"/>
</dbReference>
<reference evidence="5" key="1">
    <citation type="journal article" date="2014" name="Int. J. Syst. Evol. Microbiol.">
        <title>Complete genome sequence of Corynebacterium casei LMG S-19264T (=DSM 44701T), isolated from a smear-ripened cheese.</title>
        <authorList>
            <consortium name="US DOE Joint Genome Institute (JGI-PGF)"/>
            <person name="Walter F."/>
            <person name="Albersmeier A."/>
            <person name="Kalinowski J."/>
            <person name="Ruckert C."/>
        </authorList>
    </citation>
    <scope>NUCLEOTIDE SEQUENCE</scope>
    <source>
        <strain evidence="5">VKM Ac-1321</strain>
    </source>
</reference>
<dbReference type="GO" id="GO:0003677">
    <property type="term" value="F:DNA binding"/>
    <property type="evidence" value="ECO:0007669"/>
    <property type="project" value="UniProtKB-KW"/>
</dbReference>
<dbReference type="GO" id="GO:0003700">
    <property type="term" value="F:DNA-binding transcription factor activity"/>
    <property type="evidence" value="ECO:0007669"/>
    <property type="project" value="InterPro"/>
</dbReference>
<evidence type="ECO:0000313" key="5">
    <source>
        <dbReference type="EMBL" id="GLL04688.1"/>
    </source>
</evidence>
<dbReference type="InterPro" id="IPR028978">
    <property type="entry name" value="Chorismate_lyase_/UTRA_dom_sf"/>
</dbReference>
<dbReference type="InterPro" id="IPR000524">
    <property type="entry name" value="Tscrpt_reg_HTH_GntR"/>
</dbReference>
<organism evidence="5 6">
    <name type="scientific">Dactylosporangium matsuzakiense</name>
    <dbReference type="NCBI Taxonomy" id="53360"/>
    <lineage>
        <taxon>Bacteria</taxon>
        <taxon>Bacillati</taxon>
        <taxon>Actinomycetota</taxon>
        <taxon>Actinomycetes</taxon>
        <taxon>Micromonosporales</taxon>
        <taxon>Micromonosporaceae</taxon>
        <taxon>Dactylosporangium</taxon>
    </lineage>
</organism>
<dbReference type="InterPro" id="IPR036390">
    <property type="entry name" value="WH_DNA-bd_sf"/>
</dbReference>
<dbReference type="PANTHER" id="PTHR44846">
    <property type="entry name" value="MANNOSYL-D-GLYCERATE TRANSPORT/METABOLISM SYSTEM REPRESSOR MNGR-RELATED"/>
    <property type="match status" value="1"/>
</dbReference>
<dbReference type="PRINTS" id="PR00035">
    <property type="entry name" value="HTHGNTR"/>
</dbReference>
<evidence type="ECO:0000256" key="3">
    <source>
        <dbReference type="ARBA" id="ARBA00023163"/>
    </source>
</evidence>
<dbReference type="InterPro" id="IPR011663">
    <property type="entry name" value="UTRA"/>
</dbReference>
<keyword evidence="6" id="KW-1185">Reference proteome</keyword>
<dbReference type="RefSeq" id="WP_261961860.1">
    <property type="nucleotide sequence ID" value="NZ_BAAAXA010000001.1"/>
</dbReference>
<dbReference type="SMART" id="SM00866">
    <property type="entry name" value="UTRA"/>
    <property type="match status" value="1"/>
</dbReference>
<gene>
    <name evidence="5" type="ORF">GCM10017581_064350</name>
</gene>
<proteinExistence type="predicted"/>
<dbReference type="SMART" id="SM00345">
    <property type="entry name" value="HTH_GNTR"/>
    <property type="match status" value="1"/>
</dbReference>
<protein>
    <submittedName>
        <fullName evidence="5">GntR family transcriptional regulator</fullName>
    </submittedName>
</protein>
<dbReference type="Proteomes" id="UP001143480">
    <property type="component" value="Unassembled WGS sequence"/>
</dbReference>
<dbReference type="PANTHER" id="PTHR44846:SF17">
    <property type="entry name" value="GNTR-FAMILY TRANSCRIPTIONAL REGULATOR"/>
    <property type="match status" value="1"/>
</dbReference>
<dbReference type="CDD" id="cd07377">
    <property type="entry name" value="WHTH_GntR"/>
    <property type="match status" value="1"/>
</dbReference>
<dbReference type="Gene3D" id="3.40.1410.10">
    <property type="entry name" value="Chorismate lyase-like"/>
    <property type="match status" value="1"/>
</dbReference>
<feature type="domain" description="HTH gntR-type" evidence="4">
    <location>
        <begin position="7"/>
        <end position="75"/>
    </location>
</feature>
<dbReference type="GO" id="GO:0045892">
    <property type="term" value="P:negative regulation of DNA-templated transcription"/>
    <property type="evidence" value="ECO:0007669"/>
    <property type="project" value="TreeGrafter"/>
</dbReference>
<dbReference type="Pfam" id="PF07702">
    <property type="entry name" value="UTRA"/>
    <property type="match status" value="1"/>
</dbReference>
<evidence type="ECO:0000259" key="4">
    <source>
        <dbReference type="PROSITE" id="PS50949"/>
    </source>
</evidence>
<keyword evidence="1" id="KW-0805">Transcription regulation</keyword>
<dbReference type="PROSITE" id="PS50949">
    <property type="entry name" value="HTH_GNTR"/>
    <property type="match status" value="1"/>
</dbReference>
<evidence type="ECO:0000256" key="1">
    <source>
        <dbReference type="ARBA" id="ARBA00023015"/>
    </source>
</evidence>
<dbReference type="SUPFAM" id="SSF64288">
    <property type="entry name" value="Chorismate lyase-like"/>
    <property type="match status" value="1"/>
</dbReference>
<dbReference type="InterPro" id="IPR050679">
    <property type="entry name" value="Bact_HTH_transcr_reg"/>
</dbReference>
<keyword evidence="2" id="KW-0238">DNA-binding</keyword>
<name>A0A9W6KNG8_9ACTN</name>
<dbReference type="Pfam" id="PF00392">
    <property type="entry name" value="GntR"/>
    <property type="match status" value="1"/>
</dbReference>
<dbReference type="SUPFAM" id="SSF46785">
    <property type="entry name" value="Winged helix' DNA-binding domain"/>
    <property type="match status" value="1"/>
</dbReference>